<accession>A0A382UD80</accession>
<gene>
    <name evidence="1" type="ORF">METZ01_LOCUS385084</name>
</gene>
<dbReference type="EMBL" id="UINC01143356">
    <property type="protein sequence ID" value="SVD32230.1"/>
    <property type="molecule type" value="Genomic_DNA"/>
</dbReference>
<sequence>KGARISIRKRHKFMDDMARKVGKKFGKDVLCLIDFAKGGFFSLISPSKVKSTRLGRLFDSFTHTQVSYTSHCLERFSERAESAENCIINMDSFMNEALLTYGENTGHLTCPSGVFAYEIANGRMIVKTYINFDLLSEDQIDKFYGSGTATVVPKEYIAEHPVQADFRLVDESEG</sequence>
<name>A0A382UD80_9ZZZZ</name>
<dbReference type="AlphaFoldDB" id="A0A382UD80"/>
<proteinExistence type="predicted"/>
<protein>
    <submittedName>
        <fullName evidence="1">Uncharacterized protein</fullName>
    </submittedName>
</protein>
<feature type="non-terminal residue" evidence="1">
    <location>
        <position position="1"/>
    </location>
</feature>
<evidence type="ECO:0000313" key="1">
    <source>
        <dbReference type="EMBL" id="SVD32230.1"/>
    </source>
</evidence>
<reference evidence="1" key="1">
    <citation type="submission" date="2018-05" db="EMBL/GenBank/DDBJ databases">
        <authorList>
            <person name="Lanie J.A."/>
            <person name="Ng W.-L."/>
            <person name="Kazmierczak K.M."/>
            <person name="Andrzejewski T.M."/>
            <person name="Davidsen T.M."/>
            <person name="Wayne K.J."/>
            <person name="Tettelin H."/>
            <person name="Glass J.I."/>
            <person name="Rusch D."/>
            <person name="Podicherti R."/>
            <person name="Tsui H.-C.T."/>
            <person name="Winkler M.E."/>
        </authorList>
    </citation>
    <scope>NUCLEOTIDE SEQUENCE</scope>
</reference>
<organism evidence="1">
    <name type="scientific">marine metagenome</name>
    <dbReference type="NCBI Taxonomy" id="408172"/>
    <lineage>
        <taxon>unclassified sequences</taxon>
        <taxon>metagenomes</taxon>
        <taxon>ecological metagenomes</taxon>
    </lineage>
</organism>